<evidence type="ECO:0000313" key="8">
    <source>
        <dbReference type="Proteomes" id="UP000178348"/>
    </source>
</evidence>
<proteinExistence type="predicted"/>
<evidence type="ECO:0000256" key="2">
    <source>
        <dbReference type="ARBA" id="ARBA00022481"/>
    </source>
</evidence>
<dbReference type="PANTHER" id="PTHR30093:SF44">
    <property type="entry name" value="TYPE II SECRETION SYSTEM CORE PROTEIN G"/>
    <property type="match status" value="1"/>
</dbReference>
<evidence type="ECO:0000256" key="5">
    <source>
        <dbReference type="ARBA" id="ARBA00023136"/>
    </source>
</evidence>
<dbReference type="PRINTS" id="PR00813">
    <property type="entry name" value="BCTERIALGSPG"/>
</dbReference>
<feature type="transmembrane region" description="Helical" evidence="6">
    <location>
        <begin position="12"/>
        <end position="34"/>
    </location>
</feature>
<evidence type="ECO:0008006" key="9">
    <source>
        <dbReference type="Google" id="ProtNLM"/>
    </source>
</evidence>
<dbReference type="PANTHER" id="PTHR30093">
    <property type="entry name" value="GENERAL SECRETION PATHWAY PROTEIN G"/>
    <property type="match status" value="1"/>
</dbReference>
<dbReference type="Pfam" id="PF07963">
    <property type="entry name" value="N_methyl"/>
    <property type="match status" value="1"/>
</dbReference>
<comment type="caution">
    <text evidence="7">The sequence shown here is derived from an EMBL/GenBank/DDBJ whole genome shotgun (WGS) entry which is preliminary data.</text>
</comment>
<dbReference type="Gene3D" id="3.30.700.10">
    <property type="entry name" value="Glycoprotein, Type 4 Pilin"/>
    <property type="match status" value="1"/>
</dbReference>
<protein>
    <recommendedName>
        <fullName evidence="9">Type II secretion system protein GspG C-terminal domain-containing protein</fullName>
    </recommendedName>
</protein>
<dbReference type="AlphaFoldDB" id="A0A1G2CH64"/>
<dbReference type="GO" id="GO:0015627">
    <property type="term" value="C:type II protein secretion system complex"/>
    <property type="evidence" value="ECO:0007669"/>
    <property type="project" value="InterPro"/>
</dbReference>
<dbReference type="InterPro" id="IPR000983">
    <property type="entry name" value="Bac_GSPG_pilin"/>
</dbReference>
<reference evidence="7 8" key="1">
    <citation type="journal article" date="2016" name="Nat. Commun.">
        <title>Thousands of microbial genomes shed light on interconnected biogeochemical processes in an aquifer system.</title>
        <authorList>
            <person name="Anantharaman K."/>
            <person name="Brown C.T."/>
            <person name="Hug L.A."/>
            <person name="Sharon I."/>
            <person name="Castelle C.J."/>
            <person name="Probst A.J."/>
            <person name="Thomas B.C."/>
            <person name="Singh A."/>
            <person name="Wilkins M.J."/>
            <person name="Karaoz U."/>
            <person name="Brodie E.L."/>
            <person name="Williams K.H."/>
            <person name="Hubbard S.S."/>
            <person name="Banfield J.F."/>
        </authorList>
    </citation>
    <scope>NUCLEOTIDE SEQUENCE [LARGE SCALE GENOMIC DNA]</scope>
</reference>
<dbReference type="InterPro" id="IPR045584">
    <property type="entry name" value="Pilin-like"/>
</dbReference>
<gene>
    <name evidence="7" type="ORF">A2946_02350</name>
</gene>
<dbReference type="GO" id="GO:0016020">
    <property type="term" value="C:membrane"/>
    <property type="evidence" value="ECO:0007669"/>
    <property type="project" value="UniProtKB-SubCell"/>
</dbReference>
<dbReference type="PROSITE" id="PS00409">
    <property type="entry name" value="PROKAR_NTER_METHYL"/>
    <property type="match status" value="1"/>
</dbReference>
<evidence type="ECO:0000256" key="3">
    <source>
        <dbReference type="ARBA" id="ARBA00022692"/>
    </source>
</evidence>
<dbReference type="Proteomes" id="UP000178348">
    <property type="component" value="Unassembled WGS sequence"/>
</dbReference>
<comment type="subcellular location">
    <subcellularLocation>
        <location evidence="1">Membrane</location>
        <topology evidence="1">Single-pass membrane protein</topology>
    </subcellularLocation>
</comment>
<keyword evidence="4 6" id="KW-1133">Transmembrane helix</keyword>
<accession>A0A1G2CH64</accession>
<dbReference type="EMBL" id="MHLB01000061">
    <property type="protein sequence ID" value="OGZ00567.1"/>
    <property type="molecule type" value="Genomic_DNA"/>
</dbReference>
<evidence type="ECO:0000256" key="4">
    <source>
        <dbReference type="ARBA" id="ARBA00022989"/>
    </source>
</evidence>
<evidence type="ECO:0000256" key="1">
    <source>
        <dbReference type="ARBA" id="ARBA00004167"/>
    </source>
</evidence>
<keyword evidence="3 6" id="KW-0812">Transmembrane</keyword>
<organism evidence="7 8">
    <name type="scientific">Candidatus Liptonbacteria bacterium RIFCSPLOWO2_01_FULL_53_13</name>
    <dbReference type="NCBI Taxonomy" id="1798651"/>
    <lineage>
        <taxon>Bacteria</taxon>
        <taxon>Candidatus Liptoniibacteriota</taxon>
    </lineage>
</organism>
<dbReference type="GO" id="GO:0015628">
    <property type="term" value="P:protein secretion by the type II secretion system"/>
    <property type="evidence" value="ECO:0007669"/>
    <property type="project" value="InterPro"/>
</dbReference>
<keyword evidence="5 6" id="KW-0472">Membrane</keyword>
<sequence length="149" mass="16341">MRKRESQKGFTLIEMLIVIAIVGILSSLVLVGLGPVQRQGRDARRISDLRQVQTALELYYAKNGNYPRVTTWQSLKDELTRTEGGGIGVKKIPDDPTSGRFYKYGVSADGGSYTLGAELEDVNNPNLDSSSHGVLNGVSCDKPVYCLEF</sequence>
<evidence type="ECO:0000313" key="7">
    <source>
        <dbReference type="EMBL" id="OGZ00567.1"/>
    </source>
</evidence>
<evidence type="ECO:0000256" key="6">
    <source>
        <dbReference type="SAM" id="Phobius"/>
    </source>
</evidence>
<dbReference type="InterPro" id="IPR012902">
    <property type="entry name" value="N_methyl_site"/>
</dbReference>
<keyword evidence="2" id="KW-0488">Methylation</keyword>
<name>A0A1G2CH64_9BACT</name>
<dbReference type="SUPFAM" id="SSF54523">
    <property type="entry name" value="Pili subunits"/>
    <property type="match status" value="1"/>
</dbReference>
<dbReference type="NCBIfam" id="TIGR02532">
    <property type="entry name" value="IV_pilin_GFxxxE"/>
    <property type="match status" value="1"/>
</dbReference>